<keyword evidence="2" id="KW-0175">Coiled coil</keyword>
<comment type="similarity">
    <text evidence="1">Belongs to the caleosin family.</text>
</comment>
<protein>
    <submittedName>
        <fullName evidence="4">Retrovirus-related pol polyprotein from transposon TNT 1-94</fullName>
    </submittedName>
</protein>
<dbReference type="InterPro" id="IPR007736">
    <property type="entry name" value="Caleosin-related"/>
</dbReference>
<dbReference type="PANTHER" id="PTHR31495">
    <property type="entry name" value="PEROXYGENASE 3-RELATED"/>
    <property type="match status" value="1"/>
</dbReference>
<reference evidence="4" key="1">
    <citation type="journal article" date="2022" name="Int. J. Mol. Sci.">
        <title>Draft Genome of Tanacetum Coccineum: Genomic Comparison of Closely Related Tanacetum-Family Plants.</title>
        <authorList>
            <person name="Yamashiro T."/>
            <person name="Shiraishi A."/>
            <person name="Nakayama K."/>
            <person name="Satake H."/>
        </authorList>
    </citation>
    <scope>NUCLEOTIDE SEQUENCE</scope>
</reference>
<dbReference type="EMBL" id="BQNB010012316">
    <property type="protein sequence ID" value="GJT02027.1"/>
    <property type="molecule type" value="Genomic_DNA"/>
</dbReference>
<dbReference type="PANTHER" id="PTHR31495:SF1">
    <property type="entry name" value="INACTIVE PEROXYGENASE-LIKE PROTEIN-RELATED"/>
    <property type="match status" value="1"/>
</dbReference>
<proteinExistence type="inferred from homology"/>
<organism evidence="4 5">
    <name type="scientific">Tanacetum coccineum</name>
    <dbReference type="NCBI Taxonomy" id="301880"/>
    <lineage>
        <taxon>Eukaryota</taxon>
        <taxon>Viridiplantae</taxon>
        <taxon>Streptophyta</taxon>
        <taxon>Embryophyta</taxon>
        <taxon>Tracheophyta</taxon>
        <taxon>Spermatophyta</taxon>
        <taxon>Magnoliopsida</taxon>
        <taxon>eudicotyledons</taxon>
        <taxon>Gunneridae</taxon>
        <taxon>Pentapetalae</taxon>
        <taxon>asterids</taxon>
        <taxon>campanulids</taxon>
        <taxon>Asterales</taxon>
        <taxon>Asteraceae</taxon>
        <taxon>Asteroideae</taxon>
        <taxon>Anthemideae</taxon>
        <taxon>Anthemidinae</taxon>
        <taxon>Tanacetum</taxon>
    </lineage>
</organism>
<evidence type="ECO:0000313" key="5">
    <source>
        <dbReference type="Proteomes" id="UP001151760"/>
    </source>
</evidence>
<name>A0ABQ5AJU1_9ASTR</name>
<evidence type="ECO:0000256" key="3">
    <source>
        <dbReference type="SAM" id="MobiDB-lite"/>
    </source>
</evidence>
<accession>A0ABQ5AJU1</accession>
<sequence>MAAVELPHTLKYKGGQLNASPVLEVENFTNWKKGSCAISLDFQDSPDDEEDTRSSQEYMNDLEEEYQARALLAKSKRHTKDFEAKYNKVKAKLALPSSSALAPSSSSGKNKGLIAETYDWDEEEVSSDDNEVTEVKALMSLADEERVSVGKKSARNGEWIKISMKKVHTLLEMRDNDDRKSFLDHFCIDLNYVEEQRNNLMSKYRNLAQELNTCKEQLLVLKNELKKLTFITEAWLNNSNKVNQCINEQIPTQKKKILRIDQLTEDTSSSGPKDPVFVKPLADNSEVSITGGNKPKLSEAEDSTMSNHDTGKVPSNDLLHPLPPLEKLTGVEPVSGPKTIKSILKSRSTFNAETLKGIIINEPSSAPARGNKSSSASKTNSAPASKLKNMKMEDDPPLAIVMKELNELKLQISKNKIISLRRGIKSRNSQHVTKNYETCRSNVHTTSDHNDIEWFRKRKALQAKKVESFKASKTESSSSLGLKTPTKRIDQDLKGKKFPNLLFPIHIENIKMAKHGSDSGVYDTHGRFVPAKFEEIFHKYARTNPDALTADELDKFVKGNREPKDYGGWIGGLSEWKILYYLAKDKNGLLKKETIKAVYDGSLFEKMAEEKRNSSKKKHM</sequence>
<comment type="caution">
    <text evidence="4">The sequence shown here is derived from an EMBL/GenBank/DDBJ whole genome shotgun (WGS) entry which is preliminary data.</text>
</comment>
<feature type="coiled-coil region" evidence="2">
    <location>
        <begin position="190"/>
        <end position="224"/>
    </location>
</feature>
<feature type="compositionally biased region" description="Low complexity" evidence="3">
    <location>
        <begin position="372"/>
        <end position="386"/>
    </location>
</feature>
<dbReference type="Pfam" id="PF05042">
    <property type="entry name" value="Caleosin"/>
    <property type="match status" value="1"/>
</dbReference>
<dbReference type="Proteomes" id="UP001151760">
    <property type="component" value="Unassembled WGS sequence"/>
</dbReference>
<keyword evidence="5" id="KW-1185">Reference proteome</keyword>
<evidence type="ECO:0000256" key="1">
    <source>
        <dbReference type="ARBA" id="ARBA00006765"/>
    </source>
</evidence>
<reference evidence="4" key="2">
    <citation type="submission" date="2022-01" db="EMBL/GenBank/DDBJ databases">
        <authorList>
            <person name="Yamashiro T."/>
            <person name="Shiraishi A."/>
            <person name="Satake H."/>
            <person name="Nakayama K."/>
        </authorList>
    </citation>
    <scope>NUCLEOTIDE SEQUENCE</scope>
</reference>
<feature type="region of interest" description="Disordered" evidence="3">
    <location>
        <begin position="361"/>
        <end position="391"/>
    </location>
</feature>
<evidence type="ECO:0000313" key="4">
    <source>
        <dbReference type="EMBL" id="GJT02027.1"/>
    </source>
</evidence>
<feature type="region of interest" description="Disordered" evidence="3">
    <location>
        <begin position="264"/>
        <end position="312"/>
    </location>
</feature>
<gene>
    <name evidence="4" type="ORF">Tco_0823196</name>
</gene>
<evidence type="ECO:0000256" key="2">
    <source>
        <dbReference type="SAM" id="Coils"/>
    </source>
</evidence>